<dbReference type="SUPFAM" id="SSF46626">
    <property type="entry name" value="Cytochrome c"/>
    <property type="match status" value="2"/>
</dbReference>
<dbReference type="Gene3D" id="1.10.760.10">
    <property type="entry name" value="Cytochrome c-like domain"/>
    <property type="match status" value="2"/>
</dbReference>
<dbReference type="Pfam" id="PF03150">
    <property type="entry name" value="CCP_MauG"/>
    <property type="match status" value="1"/>
</dbReference>
<feature type="chain" id="PRO_5032483945" evidence="11">
    <location>
        <begin position="22"/>
        <end position="380"/>
    </location>
</feature>
<dbReference type="PIRSF" id="PIRSF000294">
    <property type="entry name" value="Cytochrome-c_peroxidase"/>
    <property type="match status" value="1"/>
</dbReference>
<evidence type="ECO:0000256" key="8">
    <source>
        <dbReference type="PIRSR" id="PIRSR000294-1"/>
    </source>
</evidence>
<dbReference type="GO" id="GO:0046872">
    <property type="term" value="F:metal ion binding"/>
    <property type="evidence" value="ECO:0007669"/>
    <property type="project" value="UniProtKB-KW"/>
</dbReference>
<dbReference type="InterPro" id="IPR009056">
    <property type="entry name" value="Cyt_c-like_dom"/>
</dbReference>
<evidence type="ECO:0000313" key="13">
    <source>
        <dbReference type="EMBL" id="NML27977.1"/>
    </source>
</evidence>
<keyword evidence="14" id="KW-1185">Reference proteome</keyword>
<keyword evidence="5" id="KW-0574">Periplasm</keyword>
<dbReference type="GO" id="GO:0004130">
    <property type="term" value="F:cytochrome-c peroxidase activity"/>
    <property type="evidence" value="ECO:0007669"/>
    <property type="project" value="TreeGrafter"/>
</dbReference>
<evidence type="ECO:0000256" key="6">
    <source>
        <dbReference type="ARBA" id="ARBA00023002"/>
    </source>
</evidence>
<comment type="subcellular location">
    <subcellularLocation>
        <location evidence="1">Periplasm</location>
    </subcellularLocation>
</comment>
<evidence type="ECO:0000256" key="3">
    <source>
        <dbReference type="ARBA" id="ARBA00022723"/>
    </source>
</evidence>
<dbReference type="GO" id="GO:0042597">
    <property type="term" value="C:periplasmic space"/>
    <property type="evidence" value="ECO:0007669"/>
    <property type="project" value="UniProtKB-SubCell"/>
</dbReference>
<keyword evidence="4 11" id="KW-0732">Signal</keyword>
<evidence type="ECO:0000256" key="5">
    <source>
        <dbReference type="ARBA" id="ARBA00022764"/>
    </source>
</evidence>
<accession>A0A848G6X0</accession>
<keyword evidence="2 8" id="KW-0349">Heme</keyword>
<organism evidence="13 14">
    <name type="scientific">Zoogloea dura</name>
    <dbReference type="NCBI Taxonomy" id="2728840"/>
    <lineage>
        <taxon>Bacteria</taxon>
        <taxon>Pseudomonadati</taxon>
        <taxon>Pseudomonadota</taxon>
        <taxon>Betaproteobacteria</taxon>
        <taxon>Rhodocyclales</taxon>
        <taxon>Zoogloeaceae</taxon>
        <taxon>Zoogloea</taxon>
    </lineage>
</organism>
<dbReference type="GO" id="GO:0020037">
    <property type="term" value="F:heme binding"/>
    <property type="evidence" value="ECO:0007669"/>
    <property type="project" value="InterPro"/>
</dbReference>
<comment type="cofactor">
    <cofactor evidence="8">
        <name>heme</name>
        <dbReference type="ChEBI" id="CHEBI:30413"/>
    </cofactor>
    <text evidence="8">Binds 2 heme groups.</text>
</comment>
<comment type="PTM">
    <text evidence="8">Binds 2 heme groups per subunit.</text>
</comment>
<feature type="binding site" description="covalent" evidence="8">
    <location>
        <position position="79"/>
    </location>
    <ligand>
        <name>heme c</name>
        <dbReference type="ChEBI" id="CHEBI:61717"/>
        <label>1</label>
    </ligand>
</feature>
<dbReference type="PROSITE" id="PS51007">
    <property type="entry name" value="CYTC"/>
    <property type="match status" value="1"/>
</dbReference>
<feature type="domain" description="Cytochrome c" evidence="12">
    <location>
        <begin position="213"/>
        <end position="365"/>
    </location>
</feature>
<evidence type="ECO:0000256" key="9">
    <source>
        <dbReference type="PIRSR" id="PIRSR000294-2"/>
    </source>
</evidence>
<reference evidence="13 14" key="1">
    <citation type="submission" date="2020-04" db="EMBL/GenBank/DDBJ databases">
        <title>Zoogloea sp. G-4-1-14 isolated from soil.</title>
        <authorList>
            <person name="Dahal R.H."/>
        </authorList>
    </citation>
    <scope>NUCLEOTIDE SEQUENCE [LARGE SCALE GENOMIC DNA]</scope>
    <source>
        <strain evidence="13 14">G-4-1-14</strain>
    </source>
</reference>
<keyword evidence="7 9" id="KW-0408">Iron</keyword>
<proteinExistence type="predicted"/>
<gene>
    <name evidence="13" type="ORF">HHL15_19640</name>
</gene>
<dbReference type="InterPro" id="IPR036909">
    <property type="entry name" value="Cyt_c-like_dom_sf"/>
</dbReference>
<feature type="signal peptide" evidence="11">
    <location>
        <begin position="1"/>
        <end position="21"/>
    </location>
</feature>
<keyword evidence="6" id="KW-0560">Oxidoreductase</keyword>
<feature type="region of interest" description="Disordered" evidence="10">
    <location>
        <begin position="323"/>
        <end position="344"/>
    </location>
</feature>
<comment type="caution">
    <text evidence="13">The sequence shown here is derived from an EMBL/GenBank/DDBJ whole genome shotgun (WGS) entry which is preliminary data.</text>
</comment>
<evidence type="ECO:0000313" key="14">
    <source>
        <dbReference type="Proteomes" id="UP000580043"/>
    </source>
</evidence>
<dbReference type="NCBIfam" id="TIGR04039">
    <property type="entry name" value="MXAN_0977_Heme2"/>
    <property type="match status" value="1"/>
</dbReference>
<keyword evidence="3 9" id="KW-0479">Metal-binding</keyword>
<dbReference type="PANTHER" id="PTHR30600:SF14">
    <property type="entry name" value="CYTOCHROME C PEROXIDASE"/>
    <property type="match status" value="1"/>
</dbReference>
<protein>
    <submittedName>
        <fullName evidence="13">Di-heme enzyme</fullName>
    </submittedName>
</protein>
<evidence type="ECO:0000256" key="10">
    <source>
        <dbReference type="SAM" id="MobiDB-lite"/>
    </source>
</evidence>
<feature type="binding site" description="covalent" evidence="8">
    <location>
        <position position="232"/>
    </location>
    <ligand>
        <name>heme c</name>
        <dbReference type="ChEBI" id="CHEBI:61717"/>
        <label>2</label>
    </ligand>
</feature>
<feature type="binding site" description="axial binding residue" evidence="9">
    <location>
        <position position="80"/>
    </location>
    <ligand>
        <name>heme c</name>
        <dbReference type="ChEBI" id="CHEBI:61717"/>
        <label>1</label>
    </ligand>
    <ligandPart>
        <name>Fe</name>
        <dbReference type="ChEBI" id="CHEBI:18248"/>
    </ligandPart>
</feature>
<evidence type="ECO:0000256" key="2">
    <source>
        <dbReference type="ARBA" id="ARBA00022617"/>
    </source>
</evidence>
<dbReference type="Proteomes" id="UP000580043">
    <property type="component" value="Unassembled WGS sequence"/>
</dbReference>
<feature type="binding site" description="covalent" evidence="8">
    <location>
        <position position="76"/>
    </location>
    <ligand>
        <name>heme c</name>
        <dbReference type="ChEBI" id="CHEBI:61717"/>
        <label>1</label>
    </ligand>
</feature>
<dbReference type="InterPro" id="IPR026259">
    <property type="entry name" value="MauG/Cytc_peroxidase"/>
</dbReference>
<evidence type="ECO:0000256" key="4">
    <source>
        <dbReference type="ARBA" id="ARBA00022729"/>
    </source>
</evidence>
<feature type="binding site" description="covalent" evidence="8">
    <location>
        <position position="229"/>
    </location>
    <ligand>
        <name>heme c</name>
        <dbReference type="ChEBI" id="CHEBI:61717"/>
        <label>2</label>
    </ligand>
</feature>
<dbReference type="AlphaFoldDB" id="A0A848G6X0"/>
<evidence type="ECO:0000256" key="11">
    <source>
        <dbReference type="SAM" id="SignalP"/>
    </source>
</evidence>
<evidence type="ECO:0000256" key="7">
    <source>
        <dbReference type="ARBA" id="ARBA00023004"/>
    </source>
</evidence>
<evidence type="ECO:0000256" key="1">
    <source>
        <dbReference type="ARBA" id="ARBA00004418"/>
    </source>
</evidence>
<name>A0A848G6X0_9RHOO</name>
<dbReference type="InterPro" id="IPR023929">
    <property type="entry name" value="MbnH-like"/>
</dbReference>
<dbReference type="EMBL" id="JABBGA010000020">
    <property type="protein sequence ID" value="NML27977.1"/>
    <property type="molecule type" value="Genomic_DNA"/>
</dbReference>
<dbReference type="GO" id="GO:0009055">
    <property type="term" value="F:electron transfer activity"/>
    <property type="evidence" value="ECO:0007669"/>
    <property type="project" value="InterPro"/>
</dbReference>
<dbReference type="InterPro" id="IPR004852">
    <property type="entry name" value="Di-haem_cyt_c_peroxidsae"/>
</dbReference>
<feature type="binding site" description="axial binding residue" evidence="9">
    <location>
        <position position="233"/>
    </location>
    <ligand>
        <name>heme c</name>
        <dbReference type="ChEBI" id="CHEBI:61717"/>
        <label>2</label>
    </ligand>
    <ligandPart>
        <name>Fe</name>
        <dbReference type="ChEBI" id="CHEBI:18248"/>
    </ligandPart>
</feature>
<dbReference type="InterPro" id="IPR051395">
    <property type="entry name" value="Cytochrome_c_Peroxidase/MauG"/>
</dbReference>
<dbReference type="PANTHER" id="PTHR30600">
    <property type="entry name" value="CYTOCHROME C PEROXIDASE-RELATED"/>
    <property type="match status" value="1"/>
</dbReference>
<sequence length="380" mass="41708">MRHASLVASLALGLSALAGLAAVHQLKPAPAWTWSLPASFKPPRIPADNPMTEEKFQLGRRLFYDTRLSGNGTQACASCHFQHLAFTDGKAMSTGSTGELTARSAPSIANTAWNPTLTWANYSILDLERHMLVPMFGENPVELGIDDSTRNTVLKRFRDDPDYRARFARAFGPGQEAISFSNLIKAIAVFQRGVVSADARYDRYLAGQEKLTEAEERGRSLFFSEQAQCGNCHSGPTFSDQYADVSSREVRTPYHNTGLYNLDGKGGYPDGNRGILELSGKDADMGAFRTQSLRNVALTAPYMHDGSVPTLEAALDHYAAHGRTLRDGPRAGDGSRNPHKDPRLDRIQLSADNKADLIAFLRTLTDETLLTSPRYANPFK</sequence>
<dbReference type="RefSeq" id="WP_169147508.1">
    <property type="nucleotide sequence ID" value="NZ_JABBGA010000020.1"/>
</dbReference>
<evidence type="ECO:0000259" key="12">
    <source>
        <dbReference type="PROSITE" id="PS51007"/>
    </source>
</evidence>